<dbReference type="InterPro" id="IPR017938">
    <property type="entry name" value="Riboflavin_synthase-like_b-brl"/>
</dbReference>
<keyword evidence="6 15" id="KW-0812">Transmembrane</keyword>
<evidence type="ECO:0000256" key="13">
    <source>
        <dbReference type="ARBA" id="ARBA00048483"/>
    </source>
</evidence>
<keyword evidence="7" id="KW-0249">Electron transport</keyword>
<feature type="transmembrane region" description="Helical" evidence="15">
    <location>
        <begin position="40"/>
        <end position="64"/>
    </location>
</feature>
<dbReference type="SFLD" id="SFLDG01168">
    <property type="entry name" value="Ferric_reductase_subgroup_(FRE"/>
    <property type="match status" value="1"/>
</dbReference>
<evidence type="ECO:0000256" key="11">
    <source>
        <dbReference type="ARBA" id="ARBA00023136"/>
    </source>
</evidence>
<dbReference type="InterPro" id="IPR013121">
    <property type="entry name" value="Fe_red_NAD-bd_6"/>
</dbReference>
<dbReference type="GO" id="GO:0005886">
    <property type="term" value="C:plasma membrane"/>
    <property type="evidence" value="ECO:0007669"/>
    <property type="project" value="UniProtKB-SubCell"/>
</dbReference>
<evidence type="ECO:0000256" key="1">
    <source>
        <dbReference type="ARBA" id="ARBA00004651"/>
    </source>
</evidence>
<dbReference type="InterPro" id="IPR017927">
    <property type="entry name" value="FAD-bd_FR_type"/>
</dbReference>
<dbReference type="GO" id="GO:0006879">
    <property type="term" value="P:intracellular iron ion homeostasis"/>
    <property type="evidence" value="ECO:0007669"/>
    <property type="project" value="TreeGrafter"/>
</dbReference>
<evidence type="ECO:0000259" key="16">
    <source>
        <dbReference type="PROSITE" id="PS51384"/>
    </source>
</evidence>
<dbReference type="Pfam" id="PF08030">
    <property type="entry name" value="NAD_binding_6"/>
    <property type="match status" value="1"/>
</dbReference>
<evidence type="ECO:0000313" key="17">
    <source>
        <dbReference type="EMBL" id="KAK7044967.1"/>
    </source>
</evidence>
<dbReference type="Pfam" id="PF08022">
    <property type="entry name" value="FAD_binding_8"/>
    <property type="match status" value="1"/>
</dbReference>
<accession>A0AAW0D475</accession>
<feature type="transmembrane region" description="Helical" evidence="15">
    <location>
        <begin position="150"/>
        <end position="167"/>
    </location>
</feature>
<feature type="transmembrane region" description="Helical" evidence="15">
    <location>
        <begin position="250"/>
        <end position="270"/>
    </location>
</feature>
<dbReference type="GO" id="GO:0015677">
    <property type="term" value="P:copper ion import"/>
    <property type="evidence" value="ECO:0007669"/>
    <property type="project" value="TreeGrafter"/>
</dbReference>
<name>A0AAW0D475_9AGAR</name>
<evidence type="ECO:0000256" key="7">
    <source>
        <dbReference type="ARBA" id="ARBA00022982"/>
    </source>
</evidence>
<keyword evidence="18" id="KW-1185">Reference proteome</keyword>
<dbReference type="InterPro" id="IPR013130">
    <property type="entry name" value="Fe3_Rdtase_TM_dom"/>
</dbReference>
<dbReference type="Gene3D" id="3.40.50.80">
    <property type="entry name" value="Nucleotide-binding domain of ferredoxin-NADP reductase (FNR) module"/>
    <property type="match status" value="1"/>
</dbReference>
<evidence type="ECO:0000256" key="15">
    <source>
        <dbReference type="SAM" id="Phobius"/>
    </source>
</evidence>
<evidence type="ECO:0000256" key="6">
    <source>
        <dbReference type="ARBA" id="ARBA00022692"/>
    </source>
</evidence>
<dbReference type="SUPFAM" id="SSF63380">
    <property type="entry name" value="Riboflavin synthase domain-like"/>
    <property type="match status" value="1"/>
</dbReference>
<dbReference type="EC" id="1.16.1.9" evidence="3"/>
<dbReference type="AlphaFoldDB" id="A0AAW0D475"/>
<comment type="caution">
    <text evidence="17">The sequence shown here is derived from an EMBL/GenBank/DDBJ whole genome shotgun (WGS) entry which is preliminary data.</text>
</comment>
<dbReference type="CDD" id="cd06186">
    <property type="entry name" value="NOX_Duox_like_FAD_NADP"/>
    <property type="match status" value="1"/>
</dbReference>
<evidence type="ECO:0000256" key="3">
    <source>
        <dbReference type="ARBA" id="ARBA00012668"/>
    </source>
</evidence>
<protein>
    <recommendedName>
        <fullName evidence="3">ferric-chelate reductase (NADPH)</fullName>
        <ecNumber evidence="3">1.16.1.9</ecNumber>
    </recommendedName>
</protein>
<evidence type="ECO:0000256" key="2">
    <source>
        <dbReference type="ARBA" id="ARBA00006278"/>
    </source>
</evidence>
<comment type="similarity">
    <text evidence="2">Belongs to the ferric reductase (FRE) family.</text>
</comment>
<feature type="transmembrane region" description="Helical" evidence="15">
    <location>
        <begin position="220"/>
        <end position="238"/>
    </location>
</feature>
<keyword evidence="12" id="KW-0325">Glycoprotein</keyword>
<reference evidence="17 18" key="1">
    <citation type="journal article" date="2024" name="J Genomics">
        <title>Draft genome sequencing and assembly of Favolaschia claudopus CIRM-BRFM 2984 isolated from oak limbs.</title>
        <authorList>
            <person name="Navarro D."/>
            <person name="Drula E."/>
            <person name="Chaduli D."/>
            <person name="Cazenave R."/>
            <person name="Ahrendt S."/>
            <person name="Wang J."/>
            <person name="Lipzen A."/>
            <person name="Daum C."/>
            <person name="Barry K."/>
            <person name="Grigoriev I.V."/>
            <person name="Favel A."/>
            <person name="Rosso M.N."/>
            <person name="Martin F."/>
        </authorList>
    </citation>
    <scope>NUCLEOTIDE SEQUENCE [LARGE SCALE GENOMIC DNA]</scope>
    <source>
        <strain evidence="17 18">CIRM-BRFM 2984</strain>
    </source>
</reference>
<feature type="transmembrane region" description="Helical" evidence="15">
    <location>
        <begin position="112"/>
        <end position="130"/>
    </location>
</feature>
<dbReference type="InterPro" id="IPR051410">
    <property type="entry name" value="Ferric/Cupric_Reductase"/>
</dbReference>
<evidence type="ECO:0000256" key="12">
    <source>
        <dbReference type="ARBA" id="ARBA00023180"/>
    </source>
</evidence>
<keyword evidence="8 15" id="KW-1133">Transmembrane helix</keyword>
<dbReference type="EMBL" id="JAWWNJ010000011">
    <property type="protein sequence ID" value="KAK7044967.1"/>
    <property type="molecule type" value="Genomic_DNA"/>
</dbReference>
<comment type="subcellular location">
    <subcellularLocation>
        <location evidence="1">Cell membrane</location>
        <topology evidence="1">Multi-pass membrane protein</topology>
    </subcellularLocation>
</comment>
<dbReference type="PANTHER" id="PTHR32361:SF9">
    <property type="entry name" value="FERRIC REDUCTASE TRANSMEMBRANE COMPONENT 3-RELATED"/>
    <property type="match status" value="1"/>
</dbReference>
<keyword evidence="9" id="KW-0560">Oxidoreductase</keyword>
<dbReference type="SUPFAM" id="SSF52343">
    <property type="entry name" value="Ferredoxin reductase-like, C-terminal NADP-linked domain"/>
    <property type="match status" value="1"/>
</dbReference>
<proteinExistence type="inferred from homology"/>
<evidence type="ECO:0000256" key="10">
    <source>
        <dbReference type="ARBA" id="ARBA00023065"/>
    </source>
</evidence>
<dbReference type="InterPro" id="IPR013112">
    <property type="entry name" value="FAD-bd_8"/>
</dbReference>
<dbReference type="Pfam" id="PF01794">
    <property type="entry name" value="Ferric_reduct"/>
    <property type="match status" value="1"/>
</dbReference>
<dbReference type="PANTHER" id="PTHR32361">
    <property type="entry name" value="FERRIC/CUPRIC REDUCTASE TRANSMEMBRANE COMPONENT"/>
    <property type="match status" value="1"/>
</dbReference>
<feature type="domain" description="FAD-binding FR-type" evidence="16">
    <location>
        <begin position="310"/>
        <end position="454"/>
    </location>
</feature>
<dbReference type="GO" id="GO:0052851">
    <property type="term" value="F:ferric-chelate reductase (NADPH) activity"/>
    <property type="evidence" value="ECO:0007669"/>
    <property type="project" value="UniProtKB-EC"/>
</dbReference>
<keyword evidence="4" id="KW-0813">Transport</keyword>
<dbReference type="GO" id="GO:0006826">
    <property type="term" value="P:iron ion transport"/>
    <property type="evidence" value="ECO:0007669"/>
    <property type="project" value="TreeGrafter"/>
</dbReference>
<sequence length="633" mass="69226">MDHASADPTFSASVAAQIAARVNPDRAFSYPRTYANPTHAWYMLGSFLALISIIHFTTSTVAWIKSRRRAISRSSSRGSLSWARVPLVVLNLARRIMFRTTISFGGKYNRNLTELFLGSAYIAFLFAWTFNNTTNLAGVRISPQYYANRAGLMAATQLPFMIALGMKNNILTLLTGVSLDKLNVLHRIAARVICVLLWTHAAGHIIENGVEGNIEDLRETWFRCGIMAISAFTLLSLFSFQPLRGRAYEFFLVCHLFAALIILGGAYYHANSNGLGYYIWPSLVVWGFDRSLRFIRIFFVNGGILTLFSTKSSPFLRAKIEVISPQFLRVTVRRPDYFRWSPGQLAYLSIPRVSAMPWETHPFTIASIDGDIPRAAAPESPGEDSSSEKVDLAESEVASAASLSHPGYSKKLVFLLRVHDGFTRRMLHAACSPSPLDDAFNAYIDGPYCAPPTVRGFETVLLFGGGSGVSFILPLFLDVIKGANTATNSICRRVVMIWAVRHHEHITAISEDLLDALAGVTASLQIDIRIHVTAATRNSESDAEKSEGSISSSETKKHKILDAPCVRLLSGRPDVAAVIKSEVAEASGSISVDVCGTAGLAENVRTALRTVSTASDILHGGPSISLHVEAFGM</sequence>
<dbReference type="PROSITE" id="PS51384">
    <property type="entry name" value="FAD_FR"/>
    <property type="match status" value="1"/>
</dbReference>
<evidence type="ECO:0000256" key="5">
    <source>
        <dbReference type="ARBA" id="ARBA00022475"/>
    </source>
</evidence>
<dbReference type="Proteomes" id="UP001362999">
    <property type="component" value="Unassembled WGS sequence"/>
</dbReference>
<feature type="transmembrane region" description="Helical" evidence="15">
    <location>
        <begin position="188"/>
        <end position="206"/>
    </location>
</feature>
<evidence type="ECO:0000256" key="4">
    <source>
        <dbReference type="ARBA" id="ARBA00022448"/>
    </source>
</evidence>
<dbReference type="InterPro" id="IPR039261">
    <property type="entry name" value="FNR_nucleotide-bd"/>
</dbReference>
<evidence type="ECO:0000256" key="9">
    <source>
        <dbReference type="ARBA" id="ARBA00023002"/>
    </source>
</evidence>
<comment type="catalytic activity">
    <reaction evidence="13">
        <text>2 a Fe(II)-siderophore + NADP(+) + H(+) = 2 a Fe(III)-siderophore + NADPH</text>
        <dbReference type="Rhea" id="RHEA:28795"/>
        <dbReference type="Rhea" id="RHEA-COMP:11342"/>
        <dbReference type="Rhea" id="RHEA-COMP:11344"/>
        <dbReference type="ChEBI" id="CHEBI:15378"/>
        <dbReference type="ChEBI" id="CHEBI:29033"/>
        <dbReference type="ChEBI" id="CHEBI:29034"/>
        <dbReference type="ChEBI" id="CHEBI:57783"/>
        <dbReference type="ChEBI" id="CHEBI:58349"/>
        <dbReference type="EC" id="1.16.1.9"/>
    </reaction>
</comment>
<evidence type="ECO:0000256" key="8">
    <source>
        <dbReference type="ARBA" id="ARBA00022989"/>
    </source>
</evidence>
<organism evidence="17 18">
    <name type="scientific">Favolaschia claudopus</name>
    <dbReference type="NCBI Taxonomy" id="2862362"/>
    <lineage>
        <taxon>Eukaryota</taxon>
        <taxon>Fungi</taxon>
        <taxon>Dikarya</taxon>
        <taxon>Basidiomycota</taxon>
        <taxon>Agaricomycotina</taxon>
        <taxon>Agaricomycetes</taxon>
        <taxon>Agaricomycetidae</taxon>
        <taxon>Agaricales</taxon>
        <taxon>Marasmiineae</taxon>
        <taxon>Mycenaceae</taxon>
        <taxon>Favolaschia</taxon>
    </lineage>
</organism>
<keyword evidence="5" id="KW-1003">Cell membrane</keyword>
<gene>
    <name evidence="17" type="ORF">R3P38DRAFT_2509033</name>
</gene>
<keyword evidence="11 15" id="KW-0472">Membrane</keyword>
<evidence type="ECO:0000256" key="14">
    <source>
        <dbReference type="SAM" id="MobiDB-lite"/>
    </source>
</evidence>
<feature type="region of interest" description="Disordered" evidence="14">
    <location>
        <begin position="537"/>
        <end position="556"/>
    </location>
</feature>
<evidence type="ECO:0000313" key="18">
    <source>
        <dbReference type="Proteomes" id="UP001362999"/>
    </source>
</evidence>
<dbReference type="SFLD" id="SFLDS00052">
    <property type="entry name" value="Ferric_Reductase_Domain"/>
    <property type="match status" value="1"/>
</dbReference>
<keyword evidence="10" id="KW-0406">Ion transport</keyword>